<dbReference type="SUPFAM" id="SSF55811">
    <property type="entry name" value="Nudix"/>
    <property type="match status" value="1"/>
</dbReference>
<gene>
    <name evidence="5" type="ORF">EJP82_25615</name>
</gene>
<dbReference type="PROSITE" id="PS51462">
    <property type="entry name" value="NUDIX"/>
    <property type="match status" value="1"/>
</dbReference>
<evidence type="ECO:0000259" key="4">
    <source>
        <dbReference type="PROSITE" id="PS51462"/>
    </source>
</evidence>
<comment type="cofactor">
    <cofactor evidence="1">
        <name>Mg(2+)</name>
        <dbReference type="ChEBI" id="CHEBI:18420"/>
    </cofactor>
</comment>
<evidence type="ECO:0000313" key="5">
    <source>
        <dbReference type="EMBL" id="RUT39742.1"/>
    </source>
</evidence>
<dbReference type="PRINTS" id="PR00502">
    <property type="entry name" value="NUDIXFAMILY"/>
</dbReference>
<comment type="caution">
    <text evidence="5">The sequence shown here is derived from an EMBL/GenBank/DDBJ whole genome shotgun (WGS) entry which is preliminary data.</text>
</comment>
<protein>
    <submittedName>
        <fullName evidence="5">NUDIX domain-containing protein</fullName>
    </submittedName>
</protein>
<sequence length="129" mass="14429">MIQEGKDHIYGLWNLPGGRLENNERLADAVVREVAEETGYQITLSGLTGIYNFVSEADTQVIMFGFTGDVIGGELKFDNEEIVNAKWLSPHEIAELSDDELRNGKLIRKIIKDVNNNCTVSPDIIHDLI</sequence>
<evidence type="ECO:0000256" key="2">
    <source>
        <dbReference type="ARBA" id="ARBA00022801"/>
    </source>
</evidence>
<dbReference type="PANTHER" id="PTHR43046:SF14">
    <property type="entry name" value="MUTT_NUDIX FAMILY PROTEIN"/>
    <property type="match status" value="1"/>
</dbReference>
<dbReference type="InterPro" id="IPR000086">
    <property type="entry name" value="NUDIX_hydrolase_dom"/>
</dbReference>
<dbReference type="Gene3D" id="3.90.79.10">
    <property type="entry name" value="Nucleoside Triphosphate Pyrophosphohydrolase"/>
    <property type="match status" value="1"/>
</dbReference>
<dbReference type="InterPro" id="IPR020476">
    <property type="entry name" value="Nudix_hydrolase"/>
</dbReference>
<evidence type="ECO:0000256" key="3">
    <source>
        <dbReference type="RuleBase" id="RU003476"/>
    </source>
</evidence>
<reference evidence="5 6" key="1">
    <citation type="submission" date="2018-12" db="EMBL/GenBank/DDBJ databases">
        <authorList>
            <person name="Sun L."/>
            <person name="Chen Z."/>
        </authorList>
    </citation>
    <scope>NUCLEOTIDE SEQUENCE [LARGE SCALE GENOMIC DNA]</scope>
    <source>
        <strain evidence="5 6">DSM 15890</strain>
    </source>
</reference>
<proteinExistence type="inferred from homology"/>
<keyword evidence="2 3" id="KW-0378">Hydrolase</keyword>
<dbReference type="InterPro" id="IPR020084">
    <property type="entry name" value="NUDIX_hydrolase_CS"/>
</dbReference>
<dbReference type="GO" id="GO:0016787">
    <property type="term" value="F:hydrolase activity"/>
    <property type="evidence" value="ECO:0007669"/>
    <property type="project" value="UniProtKB-KW"/>
</dbReference>
<evidence type="ECO:0000313" key="6">
    <source>
        <dbReference type="Proteomes" id="UP000279446"/>
    </source>
</evidence>
<comment type="similarity">
    <text evidence="3">Belongs to the Nudix hydrolase family.</text>
</comment>
<accession>A0A3S1E7P2</accession>
<keyword evidence="6" id="KW-1185">Reference proteome</keyword>
<feature type="domain" description="Nudix hydrolase" evidence="4">
    <location>
        <begin position="1"/>
        <end position="114"/>
    </location>
</feature>
<dbReference type="PANTHER" id="PTHR43046">
    <property type="entry name" value="GDP-MANNOSE MANNOSYL HYDROLASE"/>
    <property type="match status" value="1"/>
</dbReference>
<dbReference type="Pfam" id="PF00293">
    <property type="entry name" value="NUDIX"/>
    <property type="match status" value="1"/>
</dbReference>
<dbReference type="AlphaFoldDB" id="A0A3S1E7P2"/>
<evidence type="ECO:0000256" key="1">
    <source>
        <dbReference type="ARBA" id="ARBA00001946"/>
    </source>
</evidence>
<dbReference type="Proteomes" id="UP000279446">
    <property type="component" value="Unassembled WGS sequence"/>
</dbReference>
<dbReference type="EMBL" id="RZNY01000040">
    <property type="protein sequence ID" value="RUT39742.1"/>
    <property type="molecule type" value="Genomic_DNA"/>
</dbReference>
<name>A0A3S1E7P2_9BACL</name>
<dbReference type="InterPro" id="IPR015797">
    <property type="entry name" value="NUDIX_hydrolase-like_dom_sf"/>
</dbReference>
<dbReference type="PROSITE" id="PS00893">
    <property type="entry name" value="NUDIX_BOX"/>
    <property type="match status" value="1"/>
</dbReference>
<organism evidence="5 6">
    <name type="scientific">Paenibacillus anaericanus</name>
    <dbReference type="NCBI Taxonomy" id="170367"/>
    <lineage>
        <taxon>Bacteria</taxon>
        <taxon>Bacillati</taxon>
        <taxon>Bacillota</taxon>
        <taxon>Bacilli</taxon>
        <taxon>Bacillales</taxon>
        <taxon>Paenibacillaceae</taxon>
        <taxon>Paenibacillus</taxon>
    </lineage>
</organism>